<reference evidence="1 2" key="1">
    <citation type="submission" date="2017-01" db="EMBL/GenBank/DDBJ databases">
        <title>Genome sequence of Rhodoferax antarcticus ANT.BR, a psychrophilic purple nonsulfur bacterium from an Antarctic microbial mat.</title>
        <authorList>
            <person name="Baker J."/>
            <person name="Riester C."/>
            <person name="Skinner B."/>
            <person name="Newell A."/>
            <person name="Swingley W."/>
            <person name="Madigan M."/>
            <person name="Jung D."/>
            <person name="Asao M."/>
            <person name="Chen M."/>
            <person name="Loughlin P."/>
            <person name="Pan H."/>
            <person name="Lin S."/>
            <person name="Li N."/>
            <person name="Shaw J."/>
            <person name="Prado M."/>
            <person name="Sherman C."/>
            <person name="Li X."/>
            <person name="Tang J."/>
            <person name="Blankenship R."/>
            <person name="Zhao T."/>
            <person name="Touchman J."/>
            <person name="Sattley M."/>
        </authorList>
    </citation>
    <scope>NUCLEOTIDE SEQUENCE [LARGE SCALE GENOMIC DNA]</scope>
    <source>
        <strain evidence="1 2">ANT.BR</strain>
    </source>
</reference>
<dbReference type="Proteomes" id="UP000185911">
    <property type="component" value="Unassembled WGS sequence"/>
</dbReference>
<name>A0A1Q8Y9E4_9BURK</name>
<dbReference type="AlphaFoldDB" id="A0A1Q8Y9E4"/>
<comment type="caution">
    <text evidence="1">The sequence shown here is derived from an EMBL/GenBank/DDBJ whole genome shotgun (WGS) entry which is preliminary data.</text>
</comment>
<sequence>MPEFDANHRWFGAGADSRSLSAAITAASTARAASWNASLA</sequence>
<keyword evidence="2" id="KW-1185">Reference proteome</keyword>
<evidence type="ECO:0000313" key="1">
    <source>
        <dbReference type="EMBL" id="OLP04624.1"/>
    </source>
</evidence>
<protein>
    <submittedName>
        <fullName evidence="1">Uncharacterized protein</fullName>
    </submittedName>
</protein>
<evidence type="ECO:0000313" key="2">
    <source>
        <dbReference type="Proteomes" id="UP000185911"/>
    </source>
</evidence>
<dbReference type="EMBL" id="MSYM01000020">
    <property type="protein sequence ID" value="OLP04624.1"/>
    <property type="molecule type" value="Genomic_DNA"/>
</dbReference>
<accession>A0A1Q8Y9E4</accession>
<proteinExistence type="predicted"/>
<gene>
    <name evidence="1" type="ORF">BLL52_4289</name>
</gene>
<organism evidence="1 2">
    <name type="scientific">Rhodoferax antarcticus ANT.BR</name>
    <dbReference type="NCBI Taxonomy" id="1111071"/>
    <lineage>
        <taxon>Bacteria</taxon>
        <taxon>Pseudomonadati</taxon>
        <taxon>Pseudomonadota</taxon>
        <taxon>Betaproteobacteria</taxon>
        <taxon>Burkholderiales</taxon>
        <taxon>Comamonadaceae</taxon>
        <taxon>Rhodoferax</taxon>
    </lineage>
</organism>